<gene>
    <name evidence="7" type="ORF">BP5796_10061</name>
</gene>
<dbReference type="InterPro" id="IPR009071">
    <property type="entry name" value="HMG_box_dom"/>
</dbReference>
<feature type="domain" description="HMG box" evidence="6">
    <location>
        <begin position="205"/>
        <end position="276"/>
    </location>
</feature>
<feature type="coiled-coil region" evidence="4">
    <location>
        <begin position="58"/>
        <end position="106"/>
    </location>
</feature>
<keyword evidence="4" id="KW-0175">Coiled coil</keyword>
<dbReference type="Proteomes" id="UP000256328">
    <property type="component" value="Unassembled WGS sequence"/>
</dbReference>
<keyword evidence="2 3" id="KW-0539">Nucleus</keyword>
<dbReference type="InterPro" id="IPR036910">
    <property type="entry name" value="HMG_box_dom_sf"/>
</dbReference>
<dbReference type="Pfam" id="PF24245">
    <property type="entry name" value="INO80F"/>
    <property type="match status" value="1"/>
</dbReference>
<dbReference type="GO" id="GO:0003677">
    <property type="term" value="F:DNA binding"/>
    <property type="evidence" value="ECO:0007669"/>
    <property type="project" value="UniProtKB-UniRule"/>
</dbReference>
<evidence type="ECO:0000313" key="7">
    <source>
        <dbReference type="EMBL" id="RDW65369.1"/>
    </source>
</evidence>
<proteinExistence type="predicted"/>
<dbReference type="Pfam" id="PF00505">
    <property type="entry name" value="HMG_box"/>
    <property type="match status" value="1"/>
</dbReference>
<evidence type="ECO:0000256" key="4">
    <source>
        <dbReference type="SAM" id="Coils"/>
    </source>
</evidence>
<dbReference type="OrthoDB" id="10070927at2759"/>
<dbReference type="AlphaFoldDB" id="A0A3D8QU93"/>
<evidence type="ECO:0000256" key="1">
    <source>
        <dbReference type="ARBA" id="ARBA00004123"/>
    </source>
</evidence>
<feature type="region of interest" description="Disordered" evidence="5">
    <location>
        <begin position="19"/>
        <end position="55"/>
    </location>
</feature>
<comment type="subcellular location">
    <subcellularLocation>
        <location evidence="1">Nucleus</location>
    </subcellularLocation>
</comment>
<feature type="compositionally biased region" description="Polar residues" evidence="5">
    <location>
        <begin position="157"/>
        <end position="172"/>
    </location>
</feature>
<sequence length="314" mass="34511">MAWCGPRYEAVLAIIRKHENSESTSTSSLQLGASAPPEISDIKGPSGTIPPALPPSVEEAYRRKCIQLKQRMNEVEEANDASRLRLVRIQRQIEKMRLERAFLLEQLAKRTSTNVEDSEGSPSPPPTPKEKPLRTKRGHRKPSFLTSLGDGRAGSAFIQQGPVTLSPSSDAFSHTHPENAPVIATSAAKKPPTNGYTSTGVSQPPRRPRSAFEVYSEEMRSVLAVQHRKAIAEGTFDLERSLAVSWRELNDEAREKYQKKYEDAKKAAEADKDAASGRASEQKREDEDVEMGDETEAEASADVSASGFTAVNRP</sequence>
<feature type="compositionally biased region" description="Basic and acidic residues" evidence="5">
    <location>
        <begin position="253"/>
        <end position="286"/>
    </location>
</feature>
<dbReference type="InterPro" id="IPR056513">
    <property type="entry name" value="INO80F"/>
</dbReference>
<evidence type="ECO:0000256" key="5">
    <source>
        <dbReference type="SAM" id="MobiDB-lite"/>
    </source>
</evidence>
<feature type="region of interest" description="Disordered" evidence="5">
    <location>
        <begin position="111"/>
        <end position="212"/>
    </location>
</feature>
<feature type="region of interest" description="Disordered" evidence="5">
    <location>
        <begin position="253"/>
        <end position="314"/>
    </location>
</feature>
<name>A0A3D8QU93_9HELO</name>
<protein>
    <recommendedName>
        <fullName evidence="6">HMG box domain-containing protein</fullName>
    </recommendedName>
</protein>
<dbReference type="SMART" id="SM00398">
    <property type="entry name" value="HMG"/>
    <property type="match status" value="1"/>
</dbReference>
<comment type="caution">
    <text evidence="7">The sequence shown here is derived from an EMBL/GenBank/DDBJ whole genome shotgun (WGS) entry which is preliminary data.</text>
</comment>
<accession>A0A3D8QU93</accession>
<organism evidence="7 8">
    <name type="scientific">Coleophoma crateriformis</name>
    <dbReference type="NCBI Taxonomy" id="565419"/>
    <lineage>
        <taxon>Eukaryota</taxon>
        <taxon>Fungi</taxon>
        <taxon>Dikarya</taxon>
        <taxon>Ascomycota</taxon>
        <taxon>Pezizomycotina</taxon>
        <taxon>Leotiomycetes</taxon>
        <taxon>Helotiales</taxon>
        <taxon>Dermateaceae</taxon>
        <taxon>Coleophoma</taxon>
    </lineage>
</organism>
<reference evidence="7 8" key="1">
    <citation type="journal article" date="2018" name="IMA Fungus">
        <title>IMA Genome-F 9: Draft genome sequence of Annulohypoxylon stygium, Aspergillus mulundensis, Berkeleyomyces basicola (syn. Thielaviopsis basicola), Ceratocystis smalleyi, two Cercospora beticola strains, Coleophoma cylindrospora, Fusarium fracticaudum, Phialophora cf. hyalina, and Morchella septimelata.</title>
        <authorList>
            <person name="Wingfield B.D."/>
            <person name="Bills G.F."/>
            <person name="Dong Y."/>
            <person name="Huang W."/>
            <person name="Nel W.J."/>
            <person name="Swalarsk-Parry B.S."/>
            <person name="Vaghefi N."/>
            <person name="Wilken P.M."/>
            <person name="An Z."/>
            <person name="de Beer Z.W."/>
            <person name="De Vos L."/>
            <person name="Chen L."/>
            <person name="Duong T.A."/>
            <person name="Gao Y."/>
            <person name="Hammerbacher A."/>
            <person name="Kikkert J.R."/>
            <person name="Li Y."/>
            <person name="Li H."/>
            <person name="Li K."/>
            <person name="Li Q."/>
            <person name="Liu X."/>
            <person name="Ma X."/>
            <person name="Naidoo K."/>
            <person name="Pethybridge S.J."/>
            <person name="Sun J."/>
            <person name="Steenkamp E.T."/>
            <person name="van der Nest M.A."/>
            <person name="van Wyk S."/>
            <person name="Wingfield M.J."/>
            <person name="Xiong C."/>
            <person name="Yue Q."/>
            <person name="Zhang X."/>
        </authorList>
    </citation>
    <scope>NUCLEOTIDE SEQUENCE [LARGE SCALE GENOMIC DNA]</scope>
    <source>
        <strain evidence="7 8">BP5796</strain>
    </source>
</reference>
<dbReference type="GO" id="GO:0005634">
    <property type="term" value="C:nucleus"/>
    <property type="evidence" value="ECO:0007669"/>
    <property type="project" value="UniProtKB-SubCell"/>
</dbReference>
<feature type="compositionally biased region" description="Acidic residues" evidence="5">
    <location>
        <begin position="287"/>
        <end position="299"/>
    </location>
</feature>
<dbReference type="PROSITE" id="PS50118">
    <property type="entry name" value="HMG_BOX_2"/>
    <property type="match status" value="1"/>
</dbReference>
<evidence type="ECO:0000256" key="3">
    <source>
        <dbReference type="PROSITE-ProRule" id="PRU00267"/>
    </source>
</evidence>
<evidence type="ECO:0000259" key="6">
    <source>
        <dbReference type="PROSITE" id="PS50118"/>
    </source>
</evidence>
<feature type="DNA-binding region" description="HMG box" evidence="3">
    <location>
        <begin position="205"/>
        <end position="276"/>
    </location>
</feature>
<dbReference type="SUPFAM" id="SSF47095">
    <property type="entry name" value="HMG-box"/>
    <property type="match status" value="1"/>
</dbReference>
<evidence type="ECO:0000256" key="2">
    <source>
        <dbReference type="ARBA" id="ARBA00023242"/>
    </source>
</evidence>
<feature type="compositionally biased region" description="Polar residues" evidence="5">
    <location>
        <begin position="22"/>
        <end position="31"/>
    </location>
</feature>
<dbReference type="EMBL" id="PDLN01000015">
    <property type="protein sequence ID" value="RDW65369.1"/>
    <property type="molecule type" value="Genomic_DNA"/>
</dbReference>
<evidence type="ECO:0000313" key="8">
    <source>
        <dbReference type="Proteomes" id="UP000256328"/>
    </source>
</evidence>
<dbReference type="Gene3D" id="1.10.30.10">
    <property type="entry name" value="High mobility group box domain"/>
    <property type="match status" value="1"/>
</dbReference>
<keyword evidence="8" id="KW-1185">Reference proteome</keyword>
<keyword evidence="3" id="KW-0238">DNA-binding</keyword>